<accession>A0ABV4J6U2</accession>
<organism evidence="2 3">
    <name type="scientific">Streptomyces pimonensis</name>
    <dbReference type="NCBI Taxonomy" id="2860288"/>
    <lineage>
        <taxon>Bacteria</taxon>
        <taxon>Bacillati</taxon>
        <taxon>Actinomycetota</taxon>
        <taxon>Actinomycetes</taxon>
        <taxon>Kitasatosporales</taxon>
        <taxon>Streptomycetaceae</taxon>
        <taxon>Streptomyces</taxon>
    </lineage>
</organism>
<reference evidence="2 3" key="1">
    <citation type="journal article" date="2021" name="Res Sq">
        <title>Streptomyces Pimoensis sp. nov., Isolated From the Taklimakan Desert in Xinjiang, China.</title>
        <authorList>
            <person name="Zhang P."/>
            <person name="Luo X."/>
            <person name="Luo X."/>
            <person name="Liu Z."/>
            <person name="Xia Z."/>
            <person name="Wan C."/>
            <person name="zhang L."/>
        </authorList>
    </citation>
    <scope>NUCLEOTIDE SEQUENCE [LARGE SCALE GENOMIC DNA]</scope>
    <source>
        <strain evidence="2 3">TRM75549</strain>
    </source>
</reference>
<dbReference type="EMBL" id="JAHWZY010000048">
    <property type="protein sequence ID" value="MEZ3182640.1"/>
    <property type="molecule type" value="Genomic_DNA"/>
</dbReference>
<protein>
    <recommendedName>
        <fullName evidence="1">Deoxyribonuclease NucA/NucB domain-containing protein</fullName>
    </recommendedName>
</protein>
<feature type="domain" description="Deoxyribonuclease NucA/NucB" evidence="1">
    <location>
        <begin position="31"/>
        <end position="75"/>
    </location>
</feature>
<proteinExistence type="predicted"/>
<dbReference type="RefSeq" id="WP_371243509.1">
    <property type="nucleotide sequence ID" value="NZ_JAHWZY010000048.1"/>
</dbReference>
<gene>
    <name evidence="2" type="ORF">KYY02_29475</name>
</gene>
<name>A0ABV4J6U2_9ACTN</name>
<sequence>MSPTPVVTTYSFAQGYLRDWAPLSRADDLNKANRYRTCEEGSSDPFVKMYDEIPTDSCDEFPFAGSFEGGTDGALCADIIPRYEDGQWWIYAARADKPITYDEPCVRAHVALEANTSAGGKYGSLVRNARILDTEKYSVSVVD</sequence>
<evidence type="ECO:0000313" key="2">
    <source>
        <dbReference type="EMBL" id="MEZ3182640.1"/>
    </source>
</evidence>
<evidence type="ECO:0000313" key="3">
    <source>
        <dbReference type="Proteomes" id="UP001567537"/>
    </source>
</evidence>
<dbReference type="Pfam" id="PF14040">
    <property type="entry name" value="DNase_NucA_NucB"/>
    <property type="match status" value="1"/>
</dbReference>
<evidence type="ECO:0000259" key="1">
    <source>
        <dbReference type="Pfam" id="PF14040"/>
    </source>
</evidence>
<dbReference type="Proteomes" id="UP001567537">
    <property type="component" value="Unassembled WGS sequence"/>
</dbReference>
<dbReference type="InterPro" id="IPR029476">
    <property type="entry name" value="DNase_NucA_NucB"/>
</dbReference>
<keyword evidence="3" id="KW-1185">Reference proteome</keyword>
<comment type="caution">
    <text evidence="2">The sequence shown here is derived from an EMBL/GenBank/DDBJ whole genome shotgun (WGS) entry which is preliminary data.</text>
</comment>